<proteinExistence type="predicted"/>
<evidence type="ECO:0000256" key="1">
    <source>
        <dbReference type="SAM" id="MobiDB-lite"/>
    </source>
</evidence>
<dbReference type="SUPFAM" id="SSF46689">
    <property type="entry name" value="Homeodomain-like"/>
    <property type="match status" value="1"/>
</dbReference>
<evidence type="ECO:0000313" key="2">
    <source>
        <dbReference type="EMBL" id="KAF6005013.1"/>
    </source>
</evidence>
<feature type="region of interest" description="Disordered" evidence="1">
    <location>
        <begin position="261"/>
        <end position="281"/>
    </location>
</feature>
<protein>
    <submittedName>
        <fullName evidence="2">Uncharacterized protein</fullName>
    </submittedName>
</protein>
<evidence type="ECO:0000313" key="3">
    <source>
        <dbReference type="Proteomes" id="UP000530660"/>
    </source>
</evidence>
<dbReference type="InterPro" id="IPR009057">
    <property type="entry name" value="Homeodomain-like_sf"/>
</dbReference>
<dbReference type="OrthoDB" id="608866at2759"/>
<dbReference type="PANTHER" id="PTHR41733">
    <property type="entry name" value="UBIQUITIN-ASSOCIATED/TRANSLATION ELONGATION FACTOR EF1B, N-TERMINAL, EUKARYOTE"/>
    <property type="match status" value="1"/>
</dbReference>
<dbReference type="PANTHER" id="PTHR41733:SF1">
    <property type="entry name" value="CHROMOSOME UNDETERMINED SCAFFOLD_30, WHOLE GENOME SHOTGUN SEQUENCE"/>
    <property type="match status" value="1"/>
</dbReference>
<dbReference type="CDD" id="cd00167">
    <property type="entry name" value="SANT"/>
    <property type="match status" value="1"/>
</dbReference>
<keyword evidence="3" id="KW-1185">Reference proteome</keyword>
<gene>
    <name evidence="2" type="ORF">F1559_004889</name>
</gene>
<comment type="caution">
    <text evidence="2">The sequence shown here is derived from an EMBL/GenBank/DDBJ whole genome shotgun (WGS) entry which is preliminary data.</text>
</comment>
<name>A0A7J7IPH0_9RHOD</name>
<dbReference type="InterPro" id="IPR001005">
    <property type="entry name" value="SANT/Myb"/>
</dbReference>
<accession>A0A7J7IPH0</accession>
<dbReference type="EMBL" id="VWRR01000002">
    <property type="protein sequence ID" value="KAF6005013.1"/>
    <property type="molecule type" value="Genomic_DNA"/>
</dbReference>
<dbReference type="AlphaFoldDB" id="A0A7J7IPH0"/>
<organism evidence="2 3">
    <name type="scientific">Cyanidiococcus yangmingshanensis</name>
    <dbReference type="NCBI Taxonomy" id="2690220"/>
    <lineage>
        <taxon>Eukaryota</taxon>
        <taxon>Rhodophyta</taxon>
        <taxon>Bangiophyceae</taxon>
        <taxon>Cyanidiales</taxon>
        <taxon>Cyanidiaceae</taxon>
        <taxon>Cyanidiococcus</taxon>
    </lineage>
</organism>
<dbReference type="Proteomes" id="UP000530660">
    <property type="component" value="Unassembled WGS sequence"/>
</dbReference>
<reference evidence="2 3" key="1">
    <citation type="journal article" date="2020" name="J. Phycol.">
        <title>Comparative genome analysis reveals Cyanidiococcus gen. nov., a new extremophilic red algal genus sister to Cyanidioschyzon (Cyanidioschyzonaceae, Rhodophyta).</title>
        <authorList>
            <person name="Liu S.-L."/>
            <person name="Chiang Y.-R."/>
            <person name="Yoon H.S."/>
            <person name="Fu H.-Y."/>
        </authorList>
    </citation>
    <scope>NUCLEOTIDE SEQUENCE [LARGE SCALE GENOMIC DNA]</scope>
    <source>
        <strain evidence="2 3">THAL066</strain>
    </source>
</reference>
<sequence length="281" mass="31902">MKAGPTAPHALSLWNFSLSPGWTADEVHRLRLCLMVHGVGRWSQIVQSGHLVGKTISQLNLQTQKLLGQQSLAEFTGLQIDPADVFLVNRERIKAGAKTKMGLVINEGPNPSREAVVARLRENRTRFALPETRVREAEAELRHLAREQQWRDAQVLFRSLPMTLQQKLNHALSEGWRHICASDDRFASRTWIQVMDSGGFALPAFAERRSMSAEELVHFREQLERLLQVLRQTHQKITQEKENWQHSDELVSKDGTLALQAPCEKGTTRPCSKRTRGAEHS</sequence>